<organism evidence="8 9">
    <name type="scientific">Prosthecobacter fluviatilis</name>
    <dbReference type="NCBI Taxonomy" id="445931"/>
    <lineage>
        <taxon>Bacteria</taxon>
        <taxon>Pseudomonadati</taxon>
        <taxon>Verrucomicrobiota</taxon>
        <taxon>Verrucomicrobiia</taxon>
        <taxon>Verrucomicrobiales</taxon>
        <taxon>Verrucomicrobiaceae</taxon>
        <taxon>Prosthecobacter</taxon>
    </lineage>
</organism>
<feature type="transmembrane region" description="Helical" evidence="7">
    <location>
        <begin position="12"/>
        <end position="34"/>
    </location>
</feature>
<proteinExistence type="inferred from homology"/>
<evidence type="ECO:0000256" key="4">
    <source>
        <dbReference type="ARBA" id="ARBA00023136"/>
    </source>
</evidence>
<evidence type="ECO:0000256" key="1">
    <source>
        <dbReference type="ARBA" id="ARBA00010296"/>
    </source>
</evidence>
<keyword evidence="4 7" id="KW-0472">Membrane</keyword>
<reference evidence="9" key="1">
    <citation type="journal article" date="2019" name="Int. J. Syst. Evol. Microbiol.">
        <title>The Global Catalogue of Microorganisms (GCM) 10K type strain sequencing project: providing services to taxonomists for standard genome sequencing and annotation.</title>
        <authorList>
            <consortium name="The Broad Institute Genomics Platform"/>
            <consortium name="The Broad Institute Genome Sequencing Center for Infectious Disease"/>
            <person name="Wu L."/>
            <person name="Ma J."/>
        </authorList>
    </citation>
    <scope>NUCLEOTIDE SEQUENCE [LARGE SCALE GENOMIC DNA]</scope>
    <source>
        <strain evidence="9">CGMCC 4.1469</strain>
    </source>
</reference>
<gene>
    <name evidence="8" type="ORF">ACFQDI_07720</name>
</gene>
<comment type="caution">
    <text evidence="8">The sequence shown here is derived from an EMBL/GenBank/DDBJ whole genome shotgun (WGS) entry which is preliminary data.</text>
</comment>
<evidence type="ECO:0000256" key="5">
    <source>
        <dbReference type="ARBA" id="ARBA00023139"/>
    </source>
</evidence>
<dbReference type="Pfam" id="PF08085">
    <property type="entry name" value="Entericidin"/>
    <property type="match status" value="1"/>
</dbReference>
<keyword evidence="9" id="KW-1185">Reference proteome</keyword>
<protein>
    <submittedName>
        <fullName evidence="8">Entericidin A/B family lipoprotein</fullName>
    </submittedName>
</protein>
<evidence type="ECO:0000313" key="9">
    <source>
        <dbReference type="Proteomes" id="UP001596052"/>
    </source>
</evidence>
<dbReference type="InterPro" id="IPR012556">
    <property type="entry name" value="Entericidin"/>
</dbReference>
<keyword evidence="7" id="KW-1133">Transmembrane helix</keyword>
<dbReference type="Proteomes" id="UP001596052">
    <property type="component" value="Unassembled WGS sequence"/>
</dbReference>
<accession>A0ABW0KMU5</accession>
<keyword evidence="2" id="KW-1003">Cell membrane</keyword>
<keyword evidence="6 8" id="KW-0449">Lipoprotein</keyword>
<evidence type="ECO:0000313" key="8">
    <source>
        <dbReference type="EMBL" id="MFC5454734.1"/>
    </source>
</evidence>
<keyword evidence="7" id="KW-0812">Transmembrane</keyword>
<evidence type="ECO:0000256" key="7">
    <source>
        <dbReference type="SAM" id="Phobius"/>
    </source>
</evidence>
<keyword evidence="3" id="KW-0732">Signal</keyword>
<evidence type="ECO:0000256" key="6">
    <source>
        <dbReference type="ARBA" id="ARBA00023288"/>
    </source>
</evidence>
<comment type="similarity">
    <text evidence="1">Belongs to the EcnA/EcnB lipoprotein family.</text>
</comment>
<evidence type="ECO:0000256" key="2">
    <source>
        <dbReference type="ARBA" id="ARBA00022475"/>
    </source>
</evidence>
<dbReference type="RefSeq" id="WP_377165114.1">
    <property type="nucleotide sequence ID" value="NZ_JBHSMQ010000002.1"/>
</dbReference>
<name>A0ABW0KMU5_9BACT</name>
<evidence type="ECO:0000256" key="3">
    <source>
        <dbReference type="ARBA" id="ARBA00022729"/>
    </source>
</evidence>
<dbReference type="EMBL" id="JBHSMQ010000002">
    <property type="protein sequence ID" value="MFC5454734.1"/>
    <property type="molecule type" value="Genomic_DNA"/>
</dbReference>
<keyword evidence="5" id="KW-0564">Palmitate</keyword>
<sequence length="64" mass="6632">MKNNASSINDESIARSTGLSIIAISLLLLALSLLSSCNTTRGFGRDVEKVGSKIEHAAARASGN</sequence>